<evidence type="ECO:0000256" key="4">
    <source>
        <dbReference type="ARBA" id="ARBA00023002"/>
    </source>
</evidence>
<dbReference type="PROSITE" id="PS50222">
    <property type="entry name" value="EF_HAND_2"/>
    <property type="match status" value="1"/>
</dbReference>
<feature type="compositionally biased region" description="Basic residues" evidence="5">
    <location>
        <begin position="237"/>
        <end position="246"/>
    </location>
</feature>
<dbReference type="InterPro" id="IPR050369">
    <property type="entry name" value="RBOH/FRE"/>
</dbReference>
<feature type="domain" description="EF-hand" evidence="7">
    <location>
        <begin position="655"/>
        <end position="690"/>
    </location>
</feature>
<dbReference type="GO" id="GO:0003676">
    <property type="term" value="F:nucleic acid binding"/>
    <property type="evidence" value="ECO:0007669"/>
    <property type="project" value="InterPro"/>
</dbReference>
<dbReference type="InterPro" id="IPR013112">
    <property type="entry name" value="FAD-bd_8"/>
</dbReference>
<dbReference type="Pfam" id="PF08022">
    <property type="entry name" value="FAD_binding_8"/>
    <property type="match status" value="1"/>
</dbReference>
<evidence type="ECO:0000256" key="5">
    <source>
        <dbReference type="SAM" id="MobiDB-lite"/>
    </source>
</evidence>
<proteinExistence type="predicted"/>
<dbReference type="Gene3D" id="3.30.420.10">
    <property type="entry name" value="Ribonuclease H-like superfamily/Ribonuclease H"/>
    <property type="match status" value="2"/>
</dbReference>
<feature type="region of interest" description="Disordered" evidence="5">
    <location>
        <begin position="200"/>
        <end position="257"/>
    </location>
</feature>
<dbReference type="InterPro" id="IPR011992">
    <property type="entry name" value="EF-hand-dom_pair"/>
</dbReference>
<dbReference type="GO" id="GO:0016491">
    <property type="term" value="F:oxidoreductase activity"/>
    <property type="evidence" value="ECO:0007669"/>
    <property type="project" value="UniProtKB-KW"/>
</dbReference>
<feature type="compositionally biased region" description="Low complexity" evidence="5">
    <location>
        <begin position="219"/>
        <end position="229"/>
    </location>
</feature>
<evidence type="ECO:0000259" key="7">
    <source>
        <dbReference type="PROSITE" id="PS50222"/>
    </source>
</evidence>
<evidence type="ECO:0000256" key="1">
    <source>
        <dbReference type="ARBA" id="ARBA00022630"/>
    </source>
</evidence>
<dbReference type="Proteomes" id="UP001224775">
    <property type="component" value="Unassembled WGS sequence"/>
</dbReference>
<name>A0AAD8YM47_9STRA</name>
<evidence type="ECO:0000313" key="9">
    <source>
        <dbReference type="Proteomes" id="UP001224775"/>
    </source>
</evidence>
<comment type="caution">
    <text evidence="8">The sequence shown here is derived from an EMBL/GenBank/DDBJ whole genome shotgun (WGS) entry which is preliminary data.</text>
</comment>
<dbReference type="InterPro" id="IPR002048">
    <property type="entry name" value="EF_hand_dom"/>
</dbReference>
<organism evidence="8 9">
    <name type="scientific">Skeletonema marinoi</name>
    <dbReference type="NCBI Taxonomy" id="267567"/>
    <lineage>
        <taxon>Eukaryota</taxon>
        <taxon>Sar</taxon>
        <taxon>Stramenopiles</taxon>
        <taxon>Ochrophyta</taxon>
        <taxon>Bacillariophyta</taxon>
        <taxon>Coscinodiscophyceae</taxon>
        <taxon>Thalassiosirophycidae</taxon>
        <taxon>Thalassiosirales</taxon>
        <taxon>Skeletonemataceae</taxon>
        <taxon>Skeletonema</taxon>
        <taxon>Skeletonema marinoi-dohrnii complex</taxon>
    </lineage>
</organism>
<keyword evidence="1" id="KW-0285">Flavoprotein</keyword>
<dbReference type="InterPro" id="IPR036397">
    <property type="entry name" value="RNaseH_sf"/>
</dbReference>
<accession>A0AAD8YM47</accession>
<dbReference type="EMBL" id="JATAAI010000002">
    <property type="protein sequence ID" value="KAK1748024.1"/>
    <property type="molecule type" value="Genomic_DNA"/>
</dbReference>
<dbReference type="GO" id="GO:0005509">
    <property type="term" value="F:calcium ion binding"/>
    <property type="evidence" value="ECO:0007669"/>
    <property type="project" value="InterPro"/>
</dbReference>
<dbReference type="FunFam" id="3.30.420.10:FF:000282">
    <property type="entry name" value="Predicted protein"/>
    <property type="match status" value="1"/>
</dbReference>
<keyword evidence="2" id="KW-0274">FAD</keyword>
<keyword evidence="6" id="KW-0812">Transmembrane</keyword>
<evidence type="ECO:0000256" key="3">
    <source>
        <dbReference type="ARBA" id="ARBA00022857"/>
    </source>
</evidence>
<dbReference type="PANTHER" id="PTHR11972:SF153">
    <property type="entry name" value="SUPEROXIDE-GENERATING NADPH OXIDASE HEAVY CHAIN SUBUNIT A"/>
    <property type="match status" value="1"/>
</dbReference>
<dbReference type="InterPro" id="IPR012337">
    <property type="entry name" value="RNaseH-like_sf"/>
</dbReference>
<keyword evidence="9" id="KW-1185">Reference proteome</keyword>
<protein>
    <submittedName>
        <fullName evidence="8">NADPH oxidase</fullName>
        <ecNumber evidence="8">1.6.3.-</ecNumber>
    </submittedName>
</protein>
<dbReference type="SUPFAM" id="SSF52343">
    <property type="entry name" value="Ferredoxin reductase-like, C-terminal NADP-linked domain"/>
    <property type="match status" value="1"/>
</dbReference>
<keyword evidence="6" id="KW-1133">Transmembrane helix</keyword>
<keyword evidence="6" id="KW-0472">Membrane</keyword>
<dbReference type="Gene3D" id="3.40.50.80">
    <property type="entry name" value="Nucleotide-binding domain of ferredoxin-NADP reductase (FNR) module"/>
    <property type="match status" value="1"/>
</dbReference>
<dbReference type="SUPFAM" id="SSF47473">
    <property type="entry name" value="EF-hand"/>
    <property type="match status" value="1"/>
</dbReference>
<dbReference type="SUPFAM" id="SSF53098">
    <property type="entry name" value="Ribonuclease H-like"/>
    <property type="match status" value="1"/>
</dbReference>
<sequence length="1056" mass="117821">MPPNYSRQQSNDLAASVRIAELRQLQTQLSSVIQDENDEASVHSNASLCLDDVESGLAPISQRQSRSLSKERTQTTTSDDIDELSAMPRFASRRASNDLGASDRILELRQLQSELSSVIQDENDEVSASRLDNSSHSHASHISIDRSAHSAGPRIILSHGSDAESDIESGGLPMVYKPVSRQHVKHAPSSETLVTMTCHSATTSEDTKSDDTSSNINQSAPSASAASSPVVEEPKSLRGRLMRRKKEPSVDDEEKQSLTGRLPKYDFLADSDKERGSLKAGHRWWHAVYILSLVSLVACIITLWAPYPIGARMPSSEVAKTPWSNGCIGVETSLHYLAIAWAAALMCHAPQRIFWLIGMPLFVYAADYIVGCLFKCHLVESAHFQRLGDSSCLIEFENPAGFGKQNSAYVYLMLPWISKTQFHAFTVFPAQKPNHSSICIHKCGDWTGELMKQISIPAHKPAFVVGPFLSPFSSPAMDSEFLVAVASGIGVTPAISLIKQYSCTSRRLNLVWICRDAGLVEHFLENVEFSSDGYSLIYYTGKRSIILPEKKLPSNVFLFNGRPNLERTISGIIHSIVSGEGLPEELSKKVVTNTPVDMRAKLLVEKALSLYTVDQLFDYTLKASNFYNESQEPLTNEINYQGVLSTMRHLLTNDCNVDSITKIFEQVDVDGNCRLNRVEFEDFVHLMLEGNSNEEIQTVKRGLAKMSTVRDMFQSNKQIQSASKDEFGIKQHLHSGDGKFSAKNWSMLYCGGSAPVLSQLKDYKNKFGINLSKLSHTIPPLRGEVGAPPLPVLTTRDPRVIERWLEENVPAFSSGDKNTYSVLGFDQESIAKPPWKPERATLPDGPATVQLSTPTSCLIIQLSYCGDGSALHAPAVLREVINNERIIKCGVGIDDDALEFYRWSKESFEDVGESVGSQEPQHDTQLYELKMSNWGLRYLSDEQIAYAARDAWVAAAIIERLQEGNEEVFGADSLMQMDFMQNQTTMKDMDKRVREKKILKDELKALKNNQRDDSSVRSKKQDEERKRELYELMSKLKGDQPPTFPEDVFKLPFYTI</sequence>
<dbReference type="CDD" id="cd06186">
    <property type="entry name" value="NOX_Duox_like_FAD_NADP"/>
    <property type="match status" value="1"/>
</dbReference>
<keyword evidence="4 8" id="KW-0560">Oxidoreductase</keyword>
<gene>
    <name evidence="8" type="ORF">QTG54_001987</name>
</gene>
<dbReference type="InterPro" id="IPR013121">
    <property type="entry name" value="Fe_red_NAD-bd_6"/>
</dbReference>
<evidence type="ECO:0000256" key="2">
    <source>
        <dbReference type="ARBA" id="ARBA00022827"/>
    </source>
</evidence>
<dbReference type="Pfam" id="PF08030">
    <property type="entry name" value="NAD_binding_6"/>
    <property type="match status" value="1"/>
</dbReference>
<dbReference type="AlphaFoldDB" id="A0AAD8YM47"/>
<feature type="region of interest" description="Disordered" evidence="5">
    <location>
        <begin position="60"/>
        <end position="84"/>
    </location>
</feature>
<dbReference type="EC" id="1.6.3.-" evidence="8"/>
<feature type="region of interest" description="Disordered" evidence="5">
    <location>
        <begin position="120"/>
        <end position="147"/>
    </location>
</feature>
<dbReference type="PANTHER" id="PTHR11972">
    <property type="entry name" value="NADPH OXIDASE"/>
    <property type="match status" value="1"/>
</dbReference>
<dbReference type="InterPro" id="IPR039261">
    <property type="entry name" value="FNR_nucleotide-bd"/>
</dbReference>
<keyword evidence="3" id="KW-0521">NADP</keyword>
<evidence type="ECO:0000313" key="8">
    <source>
        <dbReference type="EMBL" id="KAK1748024.1"/>
    </source>
</evidence>
<dbReference type="GO" id="GO:0005886">
    <property type="term" value="C:plasma membrane"/>
    <property type="evidence" value="ECO:0007669"/>
    <property type="project" value="TreeGrafter"/>
</dbReference>
<reference evidence="8" key="1">
    <citation type="submission" date="2023-06" db="EMBL/GenBank/DDBJ databases">
        <title>Survivors Of The Sea: Transcriptome response of Skeletonema marinoi to long-term dormancy.</title>
        <authorList>
            <person name="Pinder M.I.M."/>
            <person name="Kourtchenko O."/>
            <person name="Robertson E.K."/>
            <person name="Larsson T."/>
            <person name="Maumus F."/>
            <person name="Osuna-Cruz C.M."/>
            <person name="Vancaester E."/>
            <person name="Stenow R."/>
            <person name="Vandepoele K."/>
            <person name="Ploug H."/>
            <person name="Bruchert V."/>
            <person name="Godhe A."/>
            <person name="Topel M."/>
        </authorList>
    </citation>
    <scope>NUCLEOTIDE SEQUENCE</scope>
    <source>
        <strain evidence="8">R05AC</strain>
    </source>
</reference>
<feature type="transmembrane region" description="Helical" evidence="6">
    <location>
        <begin position="284"/>
        <end position="303"/>
    </location>
</feature>
<evidence type="ECO:0000256" key="6">
    <source>
        <dbReference type="SAM" id="Phobius"/>
    </source>
</evidence>